<feature type="domain" description="M23ase beta-sheet core" evidence="3">
    <location>
        <begin position="143"/>
        <end position="238"/>
    </location>
</feature>
<organism evidence="4 5">
    <name type="scientific">Fulvitalea axinellae</name>
    <dbReference type="NCBI Taxonomy" id="1182444"/>
    <lineage>
        <taxon>Bacteria</taxon>
        <taxon>Pseudomonadati</taxon>
        <taxon>Bacteroidota</taxon>
        <taxon>Cytophagia</taxon>
        <taxon>Cytophagales</taxon>
        <taxon>Persicobacteraceae</taxon>
        <taxon>Fulvitalea</taxon>
    </lineage>
</organism>
<evidence type="ECO:0000256" key="1">
    <source>
        <dbReference type="SAM" id="MobiDB-lite"/>
    </source>
</evidence>
<dbReference type="KEGG" id="fax:FUAX_34760"/>
<dbReference type="EMBL" id="AP025314">
    <property type="protein sequence ID" value="BDD11044.1"/>
    <property type="molecule type" value="Genomic_DNA"/>
</dbReference>
<feature type="region of interest" description="Disordered" evidence="1">
    <location>
        <begin position="252"/>
        <end position="293"/>
    </location>
</feature>
<dbReference type="InterPro" id="IPR011055">
    <property type="entry name" value="Dup_hybrid_motif"/>
</dbReference>
<evidence type="ECO:0000313" key="5">
    <source>
        <dbReference type="Proteomes" id="UP001348817"/>
    </source>
</evidence>
<accession>A0AAU9D8Z6</accession>
<dbReference type="Proteomes" id="UP001348817">
    <property type="component" value="Chromosome"/>
</dbReference>
<feature type="signal peptide" evidence="2">
    <location>
        <begin position="1"/>
        <end position="19"/>
    </location>
</feature>
<protein>
    <recommendedName>
        <fullName evidence="3">M23ase beta-sheet core domain-containing protein</fullName>
    </recommendedName>
</protein>
<reference evidence="4 5" key="1">
    <citation type="submission" date="2021-12" db="EMBL/GenBank/DDBJ databases">
        <title>Genome sequencing of bacteria with rrn-lacking chromosome and rrn-plasmid.</title>
        <authorList>
            <person name="Anda M."/>
            <person name="Iwasaki W."/>
        </authorList>
    </citation>
    <scope>NUCLEOTIDE SEQUENCE [LARGE SCALE GENOMIC DNA]</scope>
    <source>
        <strain evidence="4 5">DSM 100852</strain>
    </source>
</reference>
<dbReference type="PANTHER" id="PTHR21666">
    <property type="entry name" value="PEPTIDASE-RELATED"/>
    <property type="match status" value="1"/>
</dbReference>
<dbReference type="AlphaFoldDB" id="A0AAU9D8Z6"/>
<evidence type="ECO:0000256" key="2">
    <source>
        <dbReference type="SAM" id="SignalP"/>
    </source>
</evidence>
<evidence type="ECO:0000313" key="4">
    <source>
        <dbReference type="EMBL" id="BDD11044.1"/>
    </source>
</evidence>
<dbReference type="CDD" id="cd12797">
    <property type="entry name" value="M23_peptidase"/>
    <property type="match status" value="1"/>
</dbReference>
<feature type="compositionally biased region" description="Polar residues" evidence="1">
    <location>
        <begin position="258"/>
        <end position="269"/>
    </location>
</feature>
<dbReference type="SUPFAM" id="SSF51261">
    <property type="entry name" value="Duplicated hybrid motif"/>
    <property type="match status" value="1"/>
</dbReference>
<dbReference type="PANTHER" id="PTHR21666:SF270">
    <property type="entry name" value="MUREIN HYDROLASE ACTIVATOR ENVC"/>
    <property type="match status" value="1"/>
</dbReference>
<dbReference type="InterPro" id="IPR050570">
    <property type="entry name" value="Cell_wall_metabolism_enzyme"/>
</dbReference>
<keyword evidence="5" id="KW-1185">Reference proteome</keyword>
<gene>
    <name evidence="4" type="ORF">FUAX_34760</name>
</gene>
<dbReference type="GO" id="GO:0004222">
    <property type="term" value="F:metalloendopeptidase activity"/>
    <property type="evidence" value="ECO:0007669"/>
    <property type="project" value="TreeGrafter"/>
</dbReference>
<keyword evidence="2" id="KW-0732">Signal</keyword>
<evidence type="ECO:0000259" key="3">
    <source>
        <dbReference type="Pfam" id="PF01551"/>
    </source>
</evidence>
<proteinExistence type="predicted"/>
<dbReference type="InterPro" id="IPR016047">
    <property type="entry name" value="M23ase_b-sheet_dom"/>
</dbReference>
<feature type="chain" id="PRO_5043706476" description="M23ase beta-sheet core domain-containing protein" evidence="2">
    <location>
        <begin position="20"/>
        <end position="381"/>
    </location>
</feature>
<dbReference type="Gene3D" id="2.70.70.10">
    <property type="entry name" value="Glucose Permease (Domain IIA)"/>
    <property type="match status" value="1"/>
</dbReference>
<dbReference type="Pfam" id="PF01551">
    <property type="entry name" value="Peptidase_M23"/>
    <property type="match status" value="1"/>
</dbReference>
<dbReference type="RefSeq" id="WP_338392565.1">
    <property type="nucleotide sequence ID" value="NZ_AP025314.1"/>
</dbReference>
<name>A0AAU9D8Z6_9BACT</name>
<sequence>MRILSLIIPAFLLTVFASAQPGSDQQHLRYKEIKSGLIVFYADNPASYPAQLKIEFPVLKNMTPSRQDYSFTVVPAGASNMEVLRLTAQKGKMSQFRERHIFLPGDPSLKPDTKHAYVFPFKHGLKSRIGQGYYGDFSHKNLKALDFEMPIGTEICAARGGIVTDVETRYDKGGTSRDFLNKGNHIVIYHNDGTFARYGHLKKNGALVKPGQKVTAGQVIGLSGNTGYSSGPHLHFEVGAPVKGKAPQTIATKFRGPNGNTIAPTTGQTVYARHPGKPPVDTRKATATSGKGKSAKVVPGKMVIQEIKEDSGSRLIALNGMKTETFVEVRLKLKNATSEKGNPIMFSLKPGNRTEVTFIKPKNLTKPWGFSYSYQVTVKGN</sequence>